<sequence length="568" mass="63893">MTTSPPPYDPPVIHQNSSPSSPSSNYSPSSHRYNQPHHRSFTNSRPNLKRSKPSILDELLPTPSEQNKSSNSSLNLIIRRAGSVAIISIFILSITFMAFTTTTNSVDIRIEGGGRRREGLKDIFRNDNHAEILNLSDQQITFPDNQSEEYNDSSSSENDIDDDETDEEITPENLNKPKQDFDQYKMLKVLPPGTIDIDSSDKRLIFIGDIHGSYDPLLRLMDKISYNPVSDRLIHVGDLIAKGPKNNEVLEWMRDHKILGVRGNHDQAVIQWRLWMEWAGGKDWQAYIDSLSFDDENSASKELQKHGKGWPKNWKWKSEHWEIAKNLPDDLFQYILDLPLIIHLPTLHTIVVHAGLLPFDPTKSISSKIQPLIQFSNISLSSNSELSMDEESIRNSQEMSILLDIPQNTIPWNLIEMRSVFMKGKKKGKITKNGKKGIPWSEIWNKEIKRCKGHSQSNLLKKEKEQKKSFKKIEKRQKPGSPTISVQGDSSNIESDLGCSPVTIIYGHAAGRGLDIKPFSKGIDTGCVYGRDLTVLVLGDLTGLKGETVNVGEHQGLLVNESCGKGGT</sequence>
<proteinExistence type="predicted"/>
<feature type="compositionally biased region" description="Low complexity" evidence="1">
    <location>
        <begin position="16"/>
        <end position="30"/>
    </location>
</feature>
<dbReference type="GO" id="GO:0006798">
    <property type="term" value="P:polyphosphate catabolic process"/>
    <property type="evidence" value="ECO:0007669"/>
    <property type="project" value="TreeGrafter"/>
</dbReference>
<name>A0A1B9HVZ4_9TREE</name>
<dbReference type="GO" id="GO:0005737">
    <property type="term" value="C:cytoplasm"/>
    <property type="evidence" value="ECO:0007669"/>
    <property type="project" value="TreeGrafter"/>
</dbReference>
<feature type="transmembrane region" description="Helical" evidence="2">
    <location>
        <begin position="77"/>
        <end position="99"/>
    </location>
</feature>
<feature type="compositionally biased region" description="Pro residues" evidence="1">
    <location>
        <begin position="1"/>
        <end position="10"/>
    </location>
</feature>
<dbReference type="GeneID" id="30174710"/>
<protein>
    <recommendedName>
        <fullName evidence="3">Calcineurin-like phosphoesterase domain-containing protein</fullName>
    </recommendedName>
</protein>
<dbReference type="Proteomes" id="UP000094020">
    <property type="component" value="Chromosome 2"/>
</dbReference>
<feature type="compositionally biased region" description="Basic and acidic residues" evidence="1">
    <location>
        <begin position="460"/>
        <end position="472"/>
    </location>
</feature>
<dbReference type="Gene3D" id="3.60.21.10">
    <property type="match status" value="1"/>
</dbReference>
<dbReference type="GO" id="GO:0000298">
    <property type="term" value="F:endopolyphosphatase activity"/>
    <property type="evidence" value="ECO:0007669"/>
    <property type="project" value="TreeGrafter"/>
</dbReference>
<reference evidence="5" key="4">
    <citation type="submission" date="2024-02" db="EMBL/GenBank/DDBJ databases">
        <title>Comparative genomics of Cryptococcus and Kwoniella reveals pathogenesis evolution and contrasting modes of karyotype evolution via chromosome fusion or intercentromeric recombination.</title>
        <authorList>
            <person name="Coelho M.A."/>
            <person name="David-Palma M."/>
            <person name="Shea T."/>
            <person name="Bowers K."/>
            <person name="McGinley-Smith S."/>
            <person name="Mohammad A.W."/>
            <person name="Gnirke A."/>
            <person name="Yurkov A.M."/>
            <person name="Nowrousian M."/>
            <person name="Sun S."/>
            <person name="Cuomo C.A."/>
            <person name="Heitman J."/>
        </authorList>
    </citation>
    <scope>NUCLEOTIDE SEQUENCE</scope>
    <source>
        <strain evidence="5">CBS 10737</strain>
    </source>
</reference>
<evidence type="ECO:0000313" key="6">
    <source>
        <dbReference type="Proteomes" id="UP000094020"/>
    </source>
</evidence>
<dbReference type="RefSeq" id="XP_019008659.1">
    <property type="nucleotide sequence ID" value="XM_019158046.1"/>
</dbReference>
<keyword evidence="2" id="KW-1133">Transmembrane helix</keyword>
<dbReference type="AlphaFoldDB" id="A0A1B9HVZ4"/>
<feature type="compositionally biased region" description="Acidic residues" evidence="1">
    <location>
        <begin position="158"/>
        <end position="170"/>
    </location>
</feature>
<reference evidence="4" key="1">
    <citation type="submission" date="2013-07" db="EMBL/GenBank/DDBJ databases">
        <title>The Genome Sequence of Cryptococcus pinus CBS10737.</title>
        <authorList>
            <consortium name="The Broad Institute Genome Sequencing Platform"/>
            <person name="Cuomo C."/>
            <person name="Litvintseva A."/>
            <person name="Chen Y."/>
            <person name="Heitman J."/>
            <person name="Sun S."/>
            <person name="Springer D."/>
            <person name="Dromer F."/>
            <person name="Young S.K."/>
            <person name="Zeng Q."/>
            <person name="Gargeya S."/>
            <person name="Fitzgerald M."/>
            <person name="Abouelleil A."/>
            <person name="Alvarado L."/>
            <person name="Berlin A.M."/>
            <person name="Chapman S.B."/>
            <person name="Dewar J."/>
            <person name="Goldberg J."/>
            <person name="Griggs A."/>
            <person name="Gujja S."/>
            <person name="Hansen M."/>
            <person name="Howarth C."/>
            <person name="Imamovic A."/>
            <person name="Larimer J."/>
            <person name="McCowan C."/>
            <person name="Murphy C."/>
            <person name="Pearson M."/>
            <person name="Priest M."/>
            <person name="Roberts A."/>
            <person name="Saif S."/>
            <person name="Shea T."/>
            <person name="Sykes S."/>
            <person name="Wortman J."/>
            <person name="Nusbaum C."/>
            <person name="Birren B."/>
        </authorList>
    </citation>
    <scope>NUCLEOTIDE SEQUENCE [LARGE SCALE GENOMIC DNA]</scope>
    <source>
        <strain evidence="4">CBS 10737</strain>
    </source>
</reference>
<feature type="region of interest" description="Disordered" evidence="1">
    <location>
        <begin position="1"/>
        <end position="50"/>
    </location>
</feature>
<dbReference type="PANTHER" id="PTHR42850:SF4">
    <property type="entry name" value="ZINC-DEPENDENT ENDOPOLYPHOSPHATASE"/>
    <property type="match status" value="1"/>
</dbReference>
<dbReference type="GO" id="GO:0016791">
    <property type="term" value="F:phosphatase activity"/>
    <property type="evidence" value="ECO:0007669"/>
    <property type="project" value="TreeGrafter"/>
</dbReference>
<reference evidence="4" key="3">
    <citation type="submission" date="2016-07" db="EMBL/GenBank/DDBJ databases">
        <title>Evolution of pathogenesis and genome organization in the Tremellales.</title>
        <authorList>
            <person name="Cuomo C."/>
            <person name="Litvintseva A."/>
            <person name="Heitman J."/>
            <person name="Chen Y."/>
            <person name="Sun S."/>
            <person name="Springer D."/>
            <person name="Dromer F."/>
            <person name="Young S."/>
            <person name="Zeng Q."/>
            <person name="Chapman S."/>
            <person name="Gujja S."/>
            <person name="Saif S."/>
            <person name="Birren B."/>
        </authorList>
    </citation>
    <scope>NUCLEOTIDE SEQUENCE</scope>
    <source>
        <strain evidence="4">CBS 10737</strain>
    </source>
</reference>
<organism evidence="4">
    <name type="scientific">Kwoniella pini CBS 10737</name>
    <dbReference type="NCBI Taxonomy" id="1296096"/>
    <lineage>
        <taxon>Eukaryota</taxon>
        <taxon>Fungi</taxon>
        <taxon>Dikarya</taxon>
        <taxon>Basidiomycota</taxon>
        <taxon>Agaricomycotina</taxon>
        <taxon>Tremellomycetes</taxon>
        <taxon>Tremellales</taxon>
        <taxon>Cryptococcaceae</taxon>
        <taxon>Kwoniella</taxon>
    </lineage>
</organism>
<feature type="region of interest" description="Disordered" evidence="1">
    <location>
        <begin position="140"/>
        <end position="177"/>
    </location>
</feature>
<evidence type="ECO:0000313" key="4">
    <source>
        <dbReference type="EMBL" id="OCF47440.1"/>
    </source>
</evidence>
<dbReference type="KEGG" id="kpin:30174710"/>
<dbReference type="OrthoDB" id="10267127at2759"/>
<keyword evidence="2" id="KW-0812">Transmembrane</keyword>
<feature type="domain" description="Calcineurin-like phosphoesterase" evidence="3">
    <location>
        <begin position="203"/>
        <end position="308"/>
    </location>
</feature>
<dbReference type="InterPro" id="IPR004843">
    <property type="entry name" value="Calcineurin-like_PHP"/>
</dbReference>
<dbReference type="EMBL" id="KV700116">
    <property type="protein sequence ID" value="OCF47440.1"/>
    <property type="molecule type" value="Genomic_DNA"/>
</dbReference>
<reference evidence="5" key="2">
    <citation type="submission" date="2013-07" db="EMBL/GenBank/DDBJ databases">
        <authorList>
            <consortium name="The Broad Institute Genome Sequencing Platform"/>
            <person name="Cuomo C."/>
            <person name="Litvintseva A."/>
            <person name="Chen Y."/>
            <person name="Heitman J."/>
            <person name="Sun S."/>
            <person name="Springer D."/>
            <person name="Dromer F."/>
            <person name="Young S.K."/>
            <person name="Zeng Q."/>
            <person name="Gargeya S."/>
            <person name="Fitzgerald M."/>
            <person name="Abouelleil A."/>
            <person name="Alvarado L."/>
            <person name="Berlin A.M."/>
            <person name="Chapman S.B."/>
            <person name="Dewar J."/>
            <person name="Goldberg J."/>
            <person name="Griggs A."/>
            <person name="Gujja S."/>
            <person name="Hansen M."/>
            <person name="Howarth C."/>
            <person name="Imamovic A."/>
            <person name="Larimer J."/>
            <person name="McCowan C."/>
            <person name="Murphy C."/>
            <person name="Pearson M."/>
            <person name="Priest M."/>
            <person name="Roberts A."/>
            <person name="Saif S."/>
            <person name="Shea T."/>
            <person name="Sykes S."/>
            <person name="Wortman J."/>
            <person name="Nusbaum C."/>
            <person name="Birren B."/>
        </authorList>
    </citation>
    <scope>NUCLEOTIDE SEQUENCE</scope>
    <source>
        <strain evidence="5">CBS 10737</strain>
    </source>
</reference>
<accession>A0A1B9HVZ4</accession>
<dbReference type="EMBL" id="CP144520">
    <property type="protein sequence ID" value="WWC67779.1"/>
    <property type="molecule type" value="Genomic_DNA"/>
</dbReference>
<evidence type="ECO:0000256" key="1">
    <source>
        <dbReference type="SAM" id="MobiDB-lite"/>
    </source>
</evidence>
<dbReference type="PANTHER" id="PTHR42850">
    <property type="entry name" value="METALLOPHOSPHOESTERASE"/>
    <property type="match status" value="1"/>
</dbReference>
<evidence type="ECO:0000313" key="5">
    <source>
        <dbReference type="EMBL" id="WWC67779.1"/>
    </source>
</evidence>
<feature type="compositionally biased region" description="Polar residues" evidence="1">
    <location>
        <begin position="480"/>
        <end position="492"/>
    </location>
</feature>
<dbReference type="STRING" id="1296096.A0A1B9HVZ4"/>
<evidence type="ECO:0000256" key="2">
    <source>
        <dbReference type="SAM" id="Phobius"/>
    </source>
</evidence>
<keyword evidence="6" id="KW-1185">Reference proteome</keyword>
<dbReference type="InterPro" id="IPR050126">
    <property type="entry name" value="Ap4A_hydrolase"/>
</dbReference>
<keyword evidence="2" id="KW-0472">Membrane</keyword>
<gene>
    <name evidence="4" type="ORF">I206_06341</name>
    <name evidence="5" type="ORF">I206_101691</name>
</gene>
<evidence type="ECO:0000259" key="3">
    <source>
        <dbReference type="Pfam" id="PF00149"/>
    </source>
</evidence>
<feature type="region of interest" description="Disordered" evidence="1">
    <location>
        <begin position="455"/>
        <end position="492"/>
    </location>
</feature>
<dbReference type="InterPro" id="IPR029052">
    <property type="entry name" value="Metallo-depent_PP-like"/>
</dbReference>
<dbReference type="Pfam" id="PF00149">
    <property type="entry name" value="Metallophos"/>
    <property type="match status" value="1"/>
</dbReference>
<dbReference type="SUPFAM" id="SSF56300">
    <property type="entry name" value="Metallo-dependent phosphatases"/>
    <property type="match status" value="1"/>
</dbReference>